<evidence type="ECO:0000256" key="7">
    <source>
        <dbReference type="ARBA" id="ARBA00022927"/>
    </source>
</evidence>
<evidence type="ECO:0000256" key="6">
    <source>
        <dbReference type="ARBA" id="ARBA00022692"/>
    </source>
</evidence>
<organism evidence="13 14">
    <name type="scientific">Sulfurimonas aquatica</name>
    <dbReference type="NCBI Taxonomy" id="2672570"/>
    <lineage>
        <taxon>Bacteria</taxon>
        <taxon>Pseudomonadati</taxon>
        <taxon>Campylobacterota</taxon>
        <taxon>Epsilonproteobacteria</taxon>
        <taxon>Campylobacterales</taxon>
        <taxon>Sulfurimonadaceae</taxon>
        <taxon>Sulfurimonas</taxon>
    </lineage>
</organism>
<evidence type="ECO:0000313" key="14">
    <source>
        <dbReference type="Proteomes" id="UP000671852"/>
    </source>
</evidence>
<dbReference type="AlphaFoldDB" id="A0A975B1Z6"/>
<evidence type="ECO:0000259" key="12">
    <source>
        <dbReference type="PROSITE" id="PS52015"/>
    </source>
</evidence>
<evidence type="ECO:0000256" key="11">
    <source>
        <dbReference type="SAM" id="Phobius"/>
    </source>
</evidence>
<dbReference type="KEGG" id="saqt:GJV85_11545"/>
<sequence length="211" mass="23255">MSQKKYSSKGRSFLAFLVMLGGAVLMMILVVSFNKSVKEKEQVVKKEVRQIKSAKTQKKASKPKPKPKSKPKKAQPKAPLPNMNSLLGGVAMNIPEFTTDNIAGDSNQLLEDIAEDAIMNENTVDVKPKVLSRPPLEYPADAAKNGIKGYVVINLLVGKDGSVELAKVLESQPVGVFDEAALNAVRTWRFSPAMYKAKPVKMWAKQKIRFQ</sequence>
<keyword evidence="9 11" id="KW-0472">Membrane</keyword>
<evidence type="ECO:0000256" key="4">
    <source>
        <dbReference type="ARBA" id="ARBA00022475"/>
    </source>
</evidence>
<dbReference type="RefSeq" id="WP_207561529.1">
    <property type="nucleotide sequence ID" value="NZ_CP046072.1"/>
</dbReference>
<comment type="subcellular location">
    <subcellularLocation>
        <location evidence="1">Cell inner membrane</location>
        <topology evidence="1">Single-pass membrane protein</topology>
        <orientation evidence="1">Periplasmic side</orientation>
    </subcellularLocation>
</comment>
<feature type="region of interest" description="Disordered" evidence="10">
    <location>
        <begin position="48"/>
        <end position="82"/>
    </location>
</feature>
<dbReference type="GO" id="GO:0005886">
    <property type="term" value="C:plasma membrane"/>
    <property type="evidence" value="ECO:0007669"/>
    <property type="project" value="UniProtKB-SubCell"/>
</dbReference>
<keyword evidence="6 11" id="KW-0812">Transmembrane</keyword>
<keyword evidence="7" id="KW-0653">Protein transport</keyword>
<dbReference type="Gene3D" id="3.30.1150.10">
    <property type="match status" value="1"/>
</dbReference>
<dbReference type="GO" id="GO:0055085">
    <property type="term" value="P:transmembrane transport"/>
    <property type="evidence" value="ECO:0007669"/>
    <property type="project" value="InterPro"/>
</dbReference>
<evidence type="ECO:0000313" key="13">
    <source>
        <dbReference type="EMBL" id="QSZ42719.1"/>
    </source>
</evidence>
<dbReference type="GO" id="GO:0015031">
    <property type="term" value="P:protein transport"/>
    <property type="evidence" value="ECO:0007669"/>
    <property type="project" value="UniProtKB-KW"/>
</dbReference>
<evidence type="ECO:0000256" key="8">
    <source>
        <dbReference type="ARBA" id="ARBA00022989"/>
    </source>
</evidence>
<keyword evidence="8 11" id="KW-1133">Transmembrane helix</keyword>
<keyword evidence="3" id="KW-0813">Transport</keyword>
<protein>
    <submittedName>
        <fullName evidence="13">TonB family protein</fullName>
    </submittedName>
</protein>
<comment type="similarity">
    <text evidence="2">Belongs to the TonB family.</text>
</comment>
<evidence type="ECO:0000256" key="10">
    <source>
        <dbReference type="SAM" id="MobiDB-lite"/>
    </source>
</evidence>
<keyword evidence="4" id="KW-1003">Cell membrane</keyword>
<dbReference type="GO" id="GO:0031992">
    <property type="term" value="F:energy transducer activity"/>
    <property type="evidence" value="ECO:0007669"/>
    <property type="project" value="InterPro"/>
</dbReference>
<dbReference type="EMBL" id="CP046072">
    <property type="protein sequence ID" value="QSZ42719.1"/>
    <property type="molecule type" value="Genomic_DNA"/>
</dbReference>
<dbReference type="InterPro" id="IPR006260">
    <property type="entry name" value="TonB/TolA_C"/>
</dbReference>
<feature type="transmembrane region" description="Helical" evidence="11">
    <location>
        <begin position="12"/>
        <end position="33"/>
    </location>
</feature>
<dbReference type="PRINTS" id="PR01374">
    <property type="entry name" value="TONBPROTEIN"/>
</dbReference>
<name>A0A975B1Z6_9BACT</name>
<reference evidence="13" key="1">
    <citation type="submission" date="2019-11" db="EMBL/GenBank/DDBJ databases">
        <authorList>
            <person name="Kojima H."/>
        </authorList>
    </citation>
    <scope>NUCLEOTIDE SEQUENCE</scope>
    <source>
        <strain evidence="13">H1576</strain>
    </source>
</reference>
<evidence type="ECO:0000256" key="3">
    <source>
        <dbReference type="ARBA" id="ARBA00022448"/>
    </source>
</evidence>
<dbReference type="PROSITE" id="PS52015">
    <property type="entry name" value="TONB_CTD"/>
    <property type="match status" value="1"/>
</dbReference>
<evidence type="ECO:0000256" key="1">
    <source>
        <dbReference type="ARBA" id="ARBA00004383"/>
    </source>
</evidence>
<proteinExistence type="inferred from homology"/>
<accession>A0A975B1Z6</accession>
<dbReference type="Pfam" id="PF03544">
    <property type="entry name" value="TonB_C"/>
    <property type="match status" value="1"/>
</dbReference>
<keyword evidence="14" id="KW-1185">Reference proteome</keyword>
<dbReference type="SUPFAM" id="SSF74653">
    <property type="entry name" value="TolA/TonB C-terminal domain"/>
    <property type="match status" value="1"/>
</dbReference>
<dbReference type="PANTHER" id="PTHR33446">
    <property type="entry name" value="PROTEIN TONB-RELATED"/>
    <property type="match status" value="1"/>
</dbReference>
<keyword evidence="5" id="KW-0997">Cell inner membrane</keyword>
<evidence type="ECO:0000256" key="9">
    <source>
        <dbReference type="ARBA" id="ARBA00023136"/>
    </source>
</evidence>
<dbReference type="Proteomes" id="UP000671852">
    <property type="component" value="Chromosome"/>
</dbReference>
<dbReference type="GO" id="GO:0015891">
    <property type="term" value="P:siderophore transport"/>
    <property type="evidence" value="ECO:0007669"/>
    <property type="project" value="InterPro"/>
</dbReference>
<evidence type="ECO:0000256" key="2">
    <source>
        <dbReference type="ARBA" id="ARBA00006555"/>
    </source>
</evidence>
<dbReference type="GO" id="GO:0030288">
    <property type="term" value="C:outer membrane-bounded periplasmic space"/>
    <property type="evidence" value="ECO:0007669"/>
    <property type="project" value="InterPro"/>
</dbReference>
<dbReference type="InterPro" id="IPR051045">
    <property type="entry name" value="TonB-dependent_transducer"/>
</dbReference>
<evidence type="ECO:0000256" key="5">
    <source>
        <dbReference type="ARBA" id="ARBA00022519"/>
    </source>
</evidence>
<dbReference type="NCBIfam" id="TIGR01352">
    <property type="entry name" value="tonB_Cterm"/>
    <property type="match status" value="1"/>
</dbReference>
<dbReference type="InterPro" id="IPR037682">
    <property type="entry name" value="TonB_C"/>
</dbReference>
<reference evidence="13" key="2">
    <citation type="submission" date="2021-04" db="EMBL/GenBank/DDBJ databases">
        <title>Isolation and characterization of a novel species of the genus Sulfurimonas.</title>
        <authorList>
            <person name="Fukui M."/>
        </authorList>
    </citation>
    <scope>NUCLEOTIDE SEQUENCE</scope>
    <source>
        <strain evidence="13">H1576</strain>
    </source>
</reference>
<gene>
    <name evidence="13" type="ORF">GJV85_11545</name>
</gene>
<feature type="compositionally biased region" description="Basic residues" evidence="10">
    <location>
        <begin position="55"/>
        <end position="75"/>
    </location>
</feature>
<dbReference type="InterPro" id="IPR003538">
    <property type="entry name" value="TonB"/>
</dbReference>
<feature type="domain" description="TonB C-terminal" evidence="12">
    <location>
        <begin position="123"/>
        <end position="211"/>
    </location>
</feature>